<dbReference type="EMBL" id="JACRDE010000412">
    <property type="protein sequence ID" value="MBI5250973.1"/>
    <property type="molecule type" value="Genomic_DNA"/>
</dbReference>
<gene>
    <name evidence="1" type="ORF">HY912_15905</name>
</gene>
<protein>
    <submittedName>
        <fullName evidence="1">Uncharacterized protein</fullName>
    </submittedName>
</protein>
<name>A0A9D6V335_9BACT</name>
<organism evidence="1 2">
    <name type="scientific">Desulfomonile tiedjei</name>
    <dbReference type="NCBI Taxonomy" id="2358"/>
    <lineage>
        <taxon>Bacteria</taxon>
        <taxon>Pseudomonadati</taxon>
        <taxon>Thermodesulfobacteriota</taxon>
        <taxon>Desulfomonilia</taxon>
        <taxon>Desulfomonilales</taxon>
        <taxon>Desulfomonilaceae</taxon>
        <taxon>Desulfomonile</taxon>
    </lineage>
</organism>
<dbReference type="AlphaFoldDB" id="A0A9D6V335"/>
<evidence type="ECO:0000313" key="2">
    <source>
        <dbReference type="Proteomes" id="UP000807825"/>
    </source>
</evidence>
<comment type="caution">
    <text evidence="1">The sequence shown here is derived from an EMBL/GenBank/DDBJ whole genome shotgun (WGS) entry which is preliminary data.</text>
</comment>
<dbReference type="Proteomes" id="UP000807825">
    <property type="component" value="Unassembled WGS sequence"/>
</dbReference>
<feature type="non-terminal residue" evidence="1">
    <location>
        <position position="460"/>
    </location>
</feature>
<proteinExistence type="predicted"/>
<sequence>MNLTIQSLAEICGTHVLTEKWLIAPSLRAGYQWLDSVARTGQPVVNAHVQTVGGLAIKLSKPRLRNKGLSRLTSQGAIILVDQILNRLVEQAPGYFTGSKPSLSLSQRIFYSIRDLRLAGLDESAVDPSLFEAMAKGQEIIRILESYAKELRDLKLADYADEIDLARESLADSPSALDGDVLVILPEDIDASITLKEKQLLESIPIQKKVALPVDSPESITQDRPLDNSRLLRWIREPSKAPNAGPDDGTVSIFSAVGEVNEVREVFRRCLAQKVPLDEVELLYTDRNAYVPLIYELAARLKHEFSSGEGTIATFEEGIPATYSRPGKALTAWTSWIREGFIQSTFVKILEEDVLVLPGEPTDVQRMLMVRLLRSAQIGLGEDRYLPPLESLVRRCDAKLKASEKSPDDDNGNSARERAMLENKACAAHSLKDIVKVLLALTVPQTLPSPVKTPSAVADA</sequence>
<evidence type="ECO:0000313" key="1">
    <source>
        <dbReference type="EMBL" id="MBI5250973.1"/>
    </source>
</evidence>
<reference evidence="1" key="1">
    <citation type="submission" date="2020-07" db="EMBL/GenBank/DDBJ databases">
        <title>Huge and variable diversity of episymbiotic CPR bacteria and DPANN archaea in groundwater ecosystems.</title>
        <authorList>
            <person name="He C.Y."/>
            <person name="Keren R."/>
            <person name="Whittaker M."/>
            <person name="Farag I.F."/>
            <person name="Doudna J."/>
            <person name="Cate J.H.D."/>
            <person name="Banfield J.F."/>
        </authorList>
    </citation>
    <scope>NUCLEOTIDE SEQUENCE</scope>
    <source>
        <strain evidence="1">NC_groundwater_1664_Pr3_B-0.1um_52_9</strain>
    </source>
</reference>
<accession>A0A9D6V335</accession>